<evidence type="ECO:0000313" key="3">
    <source>
        <dbReference type="EMBL" id="GHF50501.1"/>
    </source>
</evidence>
<dbReference type="NCBIfam" id="TIGR00035">
    <property type="entry name" value="asp_race"/>
    <property type="match status" value="1"/>
</dbReference>
<dbReference type="InterPro" id="IPR001920">
    <property type="entry name" value="Asp/Glu_race"/>
</dbReference>
<name>A0A919B444_9ACTN</name>
<reference evidence="3" key="2">
    <citation type="submission" date="2020-09" db="EMBL/GenBank/DDBJ databases">
        <authorList>
            <person name="Sun Q."/>
            <person name="Ohkuma M."/>
        </authorList>
    </citation>
    <scope>NUCLEOTIDE SEQUENCE</scope>
    <source>
        <strain evidence="3">JCM 4059</strain>
    </source>
</reference>
<sequence length="238" mass="25654">MRTEQTQTMRTIGLIGGMSWESTAEYYRLLNEFTRDRLGGLHSARCVLHSVDFAEIERLQVEGRWTEAGEILAGAARSLEAAGADFLLICTNTMHKVADQVAAAVSVPLLHLADATADAVRAAGVRRVGLLGTAFTMEQDFYRGRLAGHGLDVRVPDAEGRALVHRVIYEELCLGIVREDSRAAYRKVIDGLVADGAEGIVLGCTEIELLVTADDSPVPVFPTARLHAEAAVRTALAG</sequence>
<dbReference type="InterPro" id="IPR004380">
    <property type="entry name" value="Asp_race"/>
</dbReference>
<organism evidence="3 4">
    <name type="scientific">Streptomyces mashuensis</name>
    <dbReference type="NCBI Taxonomy" id="33904"/>
    <lineage>
        <taxon>Bacteria</taxon>
        <taxon>Bacillati</taxon>
        <taxon>Actinomycetota</taxon>
        <taxon>Actinomycetes</taxon>
        <taxon>Kitasatosporales</taxon>
        <taxon>Streptomycetaceae</taxon>
        <taxon>Streptomyces</taxon>
    </lineage>
</organism>
<keyword evidence="4" id="KW-1185">Reference proteome</keyword>
<comment type="caution">
    <text evidence="3">The sequence shown here is derived from an EMBL/GenBank/DDBJ whole genome shotgun (WGS) entry which is preliminary data.</text>
</comment>
<dbReference type="SUPFAM" id="SSF53681">
    <property type="entry name" value="Aspartate/glutamate racemase"/>
    <property type="match status" value="2"/>
</dbReference>
<reference evidence="3" key="1">
    <citation type="journal article" date="2014" name="Int. J. Syst. Evol. Microbiol.">
        <title>Complete genome sequence of Corynebacterium casei LMG S-19264T (=DSM 44701T), isolated from a smear-ripened cheese.</title>
        <authorList>
            <consortium name="US DOE Joint Genome Institute (JGI-PGF)"/>
            <person name="Walter F."/>
            <person name="Albersmeier A."/>
            <person name="Kalinowski J."/>
            <person name="Ruckert C."/>
        </authorList>
    </citation>
    <scope>NUCLEOTIDE SEQUENCE</scope>
    <source>
        <strain evidence="3">JCM 4059</strain>
    </source>
</reference>
<protein>
    <submittedName>
        <fullName evidence="3">Aspartate racemase</fullName>
    </submittedName>
</protein>
<evidence type="ECO:0000313" key="4">
    <source>
        <dbReference type="Proteomes" id="UP000638313"/>
    </source>
</evidence>
<proteinExistence type="inferred from homology"/>
<dbReference type="Proteomes" id="UP000638313">
    <property type="component" value="Unassembled WGS sequence"/>
</dbReference>
<dbReference type="Gene3D" id="3.40.50.1860">
    <property type="match status" value="2"/>
</dbReference>
<gene>
    <name evidence="3" type="ORF">GCM10010218_35060</name>
</gene>
<evidence type="ECO:0000256" key="1">
    <source>
        <dbReference type="ARBA" id="ARBA00007847"/>
    </source>
</evidence>
<dbReference type="AlphaFoldDB" id="A0A919B444"/>
<dbReference type="InterPro" id="IPR015942">
    <property type="entry name" value="Asp/Glu/hydantoin_racemase"/>
</dbReference>
<evidence type="ECO:0000256" key="2">
    <source>
        <dbReference type="ARBA" id="ARBA00023235"/>
    </source>
</evidence>
<dbReference type="PANTHER" id="PTHR21198">
    <property type="entry name" value="GLUTAMATE RACEMASE"/>
    <property type="match status" value="1"/>
</dbReference>
<comment type="similarity">
    <text evidence="1">Belongs to the aspartate/glutamate racemases family.</text>
</comment>
<dbReference type="PANTHER" id="PTHR21198:SF7">
    <property type="entry name" value="ASPARTATE-GLUTAMATE RACEMASE FAMILY"/>
    <property type="match status" value="1"/>
</dbReference>
<dbReference type="EMBL" id="BNBD01000006">
    <property type="protein sequence ID" value="GHF50501.1"/>
    <property type="molecule type" value="Genomic_DNA"/>
</dbReference>
<accession>A0A919B444</accession>
<dbReference type="Pfam" id="PF01177">
    <property type="entry name" value="Asp_Glu_race"/>
    <property type="match status" value="1"/>
</dbReference>
<keyword evidence="2" id="KW-0413">Isomerase</keyword>
<dbReference type="GO" id="GO:0047661">
    <property type="term" value="F:amino-acid racemase activity"/>
    <property type="evidence" value="ECO:0007669"/>
    <property type="project" value="InterPro"/>
</dbReference>